<dbReference type="AlphaFoldDB" id="A0A916RJ64"/>
<dbReference type="EMBL" id="BMJB01000001">
    <property type="protein sequence ID" value="GGA58033.1"/>
    <property type="molecule type" value="Genomic_DNA"/>
</dbReference>
<dbReference type="RefSeq" id="WP_188757894.1">
    <property type="nucleotide sequence ID" value="NZ_BMJB01000001.1"/>
</dbReference>
<organism evidence="1 2">
    <name type="scientific">Edaphobacter acidisoli</name>
    <dbReference type="NCBI Taxonomy" id="2040573"/>
    <lineage>
        <taxon>Bacteria</taxon>
        <taxon>Pseudomonadati</taxon>
        <taxon>Acidobacteriota</taxon>
        <taxon>Terriglobia</taxon>
        <taxon>Terriglobales</taxon>
        <taxon>Acidobacteriaceae</taxon>
        <taxon>Edaphobacter</taxon>
    </lineage>
</organism>
<name>A0A916RJ64_9BACT</name>
<accession>A0A916RJ64</accession>
<reference evidence="1" key="2">
    <citation type="submission" date="2020-09" db="EMBL/GenBank/DDBJ databases">
        <authorList>
            <person name="Sun Q."/>
            <person name="Zhou Y."/>
        </authorList>
    </citation>
    <scope>NUCLEOTIDE SEQUENCE</scope>
    <source>
        <strain evidence="1">CGMCC 1.15447</strain>
    </source>
</reference>
<keyword evidence="2" id="KW-1185">Reference proteome</keyword>
<evidence type="ECO:0000313" key="1">
    <source>
        <dbReference type="EMBL" id="GGA58033.1"/>
    </source>
</evidence>
<proteinExistence type="predicted"/>
<sequence>MPLSGEAIRTMNYVDDISVTLRRILAVLPSLTEDERQRVADHIRHAEPSIDTVLAAVSGKK</sequence>
<evidence type="ECO:0000313" key="2">
    <source>
        <dbReference type="Proteomes" id="UP000648801"/>
    </source>
</evidence>
<gene>
    <name evidence="1" type="ORF">GCM10011507_06730</name>
</gene>
<dbReference type="Proteomes" id="UP000648801">
    <property type="component" value="Unassembled WGS sequence"/>
</dbReference>
<protein>
    <submittedName>
        <fullName evidence="1">Uncharacterized protein</fullName>
    </submittedName>
</protein>
<comment type="caution">
    <text evidence="1">The sequence shown here is derived from an EMBL/GenBank/DDBJ whole genome shotgun (WGS) entry which is preliminary data.</text>
</comment>
<reference evidence="1" key="1">
    <citation type="journal article" date="2014" name="Int. J. Syst. Evol. Microbiol.">
        <title>Complete genome sequence of Corynebacterium casei LMG S-19264T (=DSM 44701T), isolated from a smear-ripened cheese.</title>
        <authorList>
            <consortium name="US DOE Joint Genome Institute (JGI-PGF)"/>
            <person name="Walter F."/>
            <person name="Albersmeier A."/>
            <person name="Kalinowski J."/>
            <person name="Ruckert C."/>
        </authorList>
    </citation>
    <scope>NUCLEOTIDE SEQUENCE</scope>
    <source>
        <strain evidence="1">CGMCC 1.15447</strain>
    </source>
</reference>